<accession>A0A5J4WZV4</accession>
<organism evidence="1 2">
    <name type="scientific">Streblomastix strix</name>
    <dbReference type="NCBI Taxonomy" id="222440"/>
    <lineage>
        <taxon>Eukaryota</taxon>
        <taxon>Metamonada</taxon>
        <taxon>Preaxostyla</taxon>
        <taxon>Oxymonadida</taxon>
        <taxon>Streblomastigidae</taxon>
        <taxon>Streblomastix</taxon>
    </lineage>
</organism>
<sequence length="484" mass="57297">MVLTKKELLNLLRIISPQLQEKKTREQLKQQLKRALDKNNFPAKGSRNNYNVLRQFMIDLDARLDNQFYVRQPPTHQENFNEIQQQLEQQLQYIFQPQLLEIKQQIESTKERKLLKIINEGVLLLTQPHDLDDFTRILLDAKSNFSDQNHIQRSPITTVHYSNNITSVLDIYNFIDQIHINMAHSVYKLAIDFGFIYERKDRDKNNDIKITYGYIIPRESMTERRAPLLIRTQQDIELYKEYIQSVIISVQEKTLIDTKQKYIAVYSICAMTYLLPISGKSIPSLKIHLSKKRQCLRFINSPYPNTCVLEAIARHLLKDTKEKRYSDSQVLHKMKEIGVLFYKDFNPKTFEGFNYATDIQKIHDHLKLSVNLFSYQQDDKSFHYFLSQSFPIEGDDELNLLLIQSEEINGINIHTLLVTDKQRLTGLLFCPICKNHCFKQDQHTKETMDRHIKKCKGKIVKQVYLDDQQRPFVPHIMQNKTYRL</sequence>
<name>A0A5J4WZV4_9EUKA</name>
<evidence type="ECO:0000313" key="2">
    <source>
        <dbReference type="Proteomes" id="UP000324800"/>
    </source>
</evidence>
<gene>
    <name evidence="1" type="ORF">EZS28_003826</name>
</gene>
<dbReference type="EMBL" id="SNRW01000527">
    <property type="protein sequence ID" value="KAA6400648.1"/>
    <property type="molecule type" value="Genomic_DNA"/>
</dbReference>
<protein>
    <submittedName>
        <fullName evidence="1">Uncharacterized protein</fullName>
    </submittedName>
</protein>
<proteinExistence type="predicted"/>
<reference evidence="1 2" key="1">
    <citation type="submission" date="2019-03" db="EMBL/GenBank/DDBJ databases">
        <title>Single cell metagenomics reveals metabolic interactions within the superorganism composed of flagellate Streblomastix strix and complex community of Bacteroidetes bacteria on its surface.</title>
        <authorList>
            <person name="Treitli S.C."/>
            <person name="Kolisko M."/>
            <person name="Husnik F."/>
            <person name="Keeling P."/>
            <person name="Hampl V."/>
        </authorList>
    </citation>
    <scope>NUCLEOTIDE SEQUENCE [LARGE SCALE GENOMIC DNA]</scope>
    <source>
        <strain evidence="1">ST1C</strain>
    </source>
</reference>
<dbReference type="AlphaFoldDB" id="A0A5J4WZV4"/>
<evidence type="ECO:0000313" key="1">
    <source>
        <dbReference type="EMBL" id="KAA6400648.1"/>
    </source>
</evidence>
<dbReference type="Proteomes" id="UP000324800">
    <property type="component" value="Unassembled WGS sequence"/>
</dbReference>
<comment type="caution">
    <text evidence="1">The sequence shown here is derived from an EMBL/GenBank/DDBJ whole genome shotgun (WGS) entry which is preliminary data.</text>
</comment>